<name>A0ABW4XVV4_9FLAO</name>
<dbReference type="RefSeq" id="WP_379830373.1">
    <property type="nucleotide sequence ID" value="NZ_JBHUHU010000003.1"/>
</dbReference>
<proteinExistence type="predicted"/>
<keyword evidence="2" id="KW-1185">Reference proteome</keyword>
<accession>A0ABW4XVV4</accession>
<dbReference type="Proteomes" id="UP001597342">
    <property type="component" value="Unassembled WGS sequence"/>
</dbReference>
<evidence type="ECO:0000313" key="2">
    <source>
        <dbReference type="Proteomes" id="UP001597342"/>
    </source>
</evidence>
<dbReference type="EMBL" id="JBHUHU010000003">
    <property type="protein sequence ID" value="MFD2099615.1"/>
    <property type="molecule type" value="Genomic_DNA"/>
</dbReference>
<gene>
    <name evidence="1" type="ORF">ACFSJE_07525</name>
</gene>
<organism evidence="1 2">
    <name type="scientific">Flagellimonas iocasae</name>
    <dbReference type="NCBI Taxonomy" id="2055905"/>
    <lineage>
        <taxon>Bacteria</taxon>
        <taxon>Pseudomonadati</taxon>
        <taxon>Bacteroidota</taxon>
        <taxon>Flavobacteriia</taxon>
        <taxon>Flavobacteriales</taxon>
        <taxon>Flavobacteriaceae</taxon>
        <taxon>Flagellimonas</taxon>
    </lineage>
</organism>
<evidence type="ECO:0000313" key="1">
    <source>
        <dbReference type="EMBL" id="MFD2099615.1"/>
    </source>
</evidence>
<evidence type="ECO:0008006" key="3">
    <source>
        <dbReference type="Google" id="ProtNLM"/>
    </source>
</evidence>
<reference evidence="2" key="1">
    <citation type="journal article" date="2019" name="Int. J. Syst. Evol. Microbiol.">
        <title>The Global Catalogue of Microorganisms (GCM) 10K type strain sequencing project: providing services to taxonomists for standard genome sequencing and annotation.</title>
        <authorList>
            <consortium name="The Broad Institute Genomics Platform"/>
            <consortium name="The Broad Institute Genome Sequencing Center for Infectious Disease"/>
            <person name="Wu L."/>
            <person name="Ma J."/>
        </authorList>
    </citation>
    <scope>NUCLEOTIDE SEQUENCE [LARGE SCALE GENOMIC DNA]</scope>
    <source>
        <strain evidence="2">JCM 3389</strain>
    </source>
</reference>
<sequence>MIEKSQIIHLIQQDLKHSQLTEALRNLGLDDGGLYSLDLISLVAQLMEVSPEHMENFTEIYGSYLDKAAQYPVTYLGEPLFQIAEKCYSDLLDILGSIDWGANNYL</sequence>
<protein>
    <recommendedName>
        <fullName evidence="3">Carrier domain-containing protein</fullName>
    </recommendedName>
</protein>
<comment type="caution">
    <text evidence="1">The sequence shown here is derived from an EMBL/GenBank/DDBJ whole genome shotgun (WGS) entry which is preliminary data.</text>
</comment>